<name>A0A949X403_9CLOT</name>
<evidence type="ECO:0000313" key="3">
    <source>
        <dbReference type="Proteomes" id="UP000694308"/>
    </source>
</evidence>
<gene>
    <name evidence="2" type="ORF">I6U48_09865</name>
</gene>
<evidence type="ECO:0000259" key="1">
    <source>
        <dbReference type="PROSITE" id="PS51664"/>
    </source>
</evidence>
<reference evidence="2" key="1">
    <citation type="submission" date="2020-12" db="EMBL/GenBank/DDBJ databases">
        <title>Clostridium thailandense sp. nov., a novel acetogenic bacterium isolated from peat land soil in Thailand.</title>
        <authorList>
            <person name="Chaikitkaew S."/>
            <person name="Birkeland N.K."/>
        </authorList>
    </citation>
    <scope>NUCLEOTIDE SEQUENCE</scope>
    <source>
        <strain evidence="2">PL3</strain>
    </source>
</reference>
<dbReference type="InterPro" id="IPR003776">
    <property type="entry name" value="YcaO-like_dom"/>
</dbReference>
<dbReference type="RefSeq" id="WP_218320238.1">
    <property type="nucleotide sequence ID" value="NZ_JAEEGC010000039.1"/>
</dbReference>
<dbReference type="PANTHER" id="PTHR37809">
    <property type="entry name" value="RIBOSOMAL PROTEIN S12 METHYLTHIOTRANSFERASE ACCESSORY FACTOR YCAO"/>
    <property type="match status" value="1"/>
</dbReference>
<keyword evidence="3" id="KW-1185">Reference proteome</keyword>
<dbReference type="AlphaFoldDB" id="A0A949X403"/>
<evidence type="ECO:0000313" key="2">
    <source>
        <dbReference type="EMBL" id="MBV7273213.1"/>
    </source>
</evidence>
<dbReference type="Proteomes" id="UP000694308">
    <property type="component" value="Unassembled WGS sequence"/>
</dbReference>
<protein>
    <submittedName>
        <fullName evidence="2">YcaO-like family protein</fullName>
    </submittedName>
</protein>
<dbReference type="PANTHER" id="PTHR37809:SF1">
    <property type="entry name" value="RIBOSOMAL PROTEIN S12 METHYLTHIOTRANSFERASE ACCESSORY FACTOR YCAO"/>
    <property type="match status" value="1"/>
</dbReference>
<sequence length="605" mass="70321">MNKSFFNNYKDNDPISTINNIRSILNKHGILPIETNWFNSIDGFYSIHLQLPRLNVFSNGKGVNSEYSLASAYGEFMERLQNQVIYRGRFDFSEKAVNYKNFIYSPDEIYLDVEDILKGEFNGYKVYIPPKEKINIDYNTISKWQYLNNFNSSSKILAIPFYSFNEDTLYYVPIPIIDLYYSTNGMCAGNTMEEAAVEGLCEIFERYVKYKILSDEIVPPTIPLEYIEKFYIPYNMIKELESTSNFKVIVKDCSLGKNLPVVAVIIIDTTSQKYFWSFGSHPVFEIALTRTLTELLQGKDINNLINLMDFRYLNKSINDSDNKLNSFIDGTGYFPVKSFSNSYSYKFNGFEDMTNKSNTELFKYSLSLLKSMNYDILLRNVSFMGFPSFQIIVPNMSELITTKEIDFNVLFNRSKIRKIVKKINSASSEELQLVIDYVKKYNYDNNDSIISFANLPFYDLSLWHNMRTDLFTYAAYYKMGNLEESLNAISKFITEMGPSIGDEASAYYKCIRDYIGTKIDNLNLKEAKEYLGIFYDESILASVIEELADPSEIFDWCGDLNCFNCSDCDFNKTCYYSELEELHIKIKDIHSKNCINQLDNRHYIP</sequence>
<organism evidence="2 3">
    <name type="scientific">Clostridium thailandense</name>
    <dbReference type="NCBI Taxonomy" id="2794346"/>
    <lineage>
        <taxon>Bacteria</taxon>
        <taxon>Bacillati</taxon>
        <taxon>Bacillota</taxon>
        <taxon>Clostridia</taxon>
        <taxon>Eubacteriales</taxon>
        <taxon>Clostridiaceae</taxon>
        <taxon>Clostridium</taxon>
    </lineage>
</organism>
<accession>A0A949X403</accession>
<dbReference type="PROSITE" id="PS51664">
    <property type="entry name" value="YCAO"/>
    <property type="match status" value="1"/>
</dbReference>
<feature type="domain" description="YcaO" evidence="1">
    <location>
        <begin position="60"/>
        <end position="399"/>
    </location>
</feature>
<proteinExistence type="predicted"/>
<dbReference type="EMBL" id="JAEEGC010000039">
    <property type="protein sequence ID" value="MBV7273213.1"/>
    <property type="molecule type" value="Genomic_DNA"/>
</dbReference>
<dbReference type="Pfam" id="PF02624">
    <property type="entry name" value="YcaO"/>
    <property type="match status" value="1"/>
</dbReference>
<dbReference type="NCBIfam" id="TIGR00702">
    <property type="entry name" value="YcaO-type kinase domain"/>
    <property type="match status" value="1"/>
</dbReference>
<comment type="caution">
    <text evidence="2">The sequence shown here is derived from an EMBL/GenBank/DDBJ whole genome shotgun (WGS) entry which is preliminary data.</text>
</comment>